<dbReference type="OrthoDB" id="10155at2157"/>
<dbReference type="STRING" id="190974.SAMN05216439_0866"/>
<gene>
    <name evidence="1" type="ORF">SAMN05216439_0866</name>
</gene>
<dbReference type="InterPro" id="IPR050793">
    <property type="entry name" value="CMP-NeuNAc_synthase"/>
</dbReference>
<dbReference type="InterPro" id="IPR029044">
    <property type="entry name" value="Nucleotide-diphossugar_trans"/>
</dbReference>
<sequence>MFNNNKILVVIPAKGVSKGIPRKYVRLLNNKPLIYYAINIAKSSQYVDDVVVTTDDSEIASISEKFGVSVIRRSKELSGEDIPLDAVVFNAMVQKEKSAFDEYDIVITMLPTSPLLKTQTLDNAIEKFDDFSLESVISVVEDKQLFWGYDDDNKIYFPKYIERCNRKDLPSSFRETGAIIATRRGFINEISCIGENIDVIELSDEEAITVDDFKDWWIVETILQRKRIGIVVNANNEIGTRRIDNCLAFASKLVSHEFLFILDEKHKLGQNLVEKFGFNFKIYNGHDAIYNILEEFAPQIIINDVSDTTEEYMSDLKEKGYFVANFDDLGVGSNLADVVFDSLYEHDLSDTNVYTGQKFHILKDEFYFQPHKVITQDVDNILIMVDGNDPKHLSEKFLEAILSTTYEMKINIIVGRGYENIEQFISNYESNPLVQIYQNVPNVSDFMFKADILVTSASKIMYDACALGVPTICVYQNDLETSHVFANSANGILNLGDVESLTKQEFVNQFLELVNNHDLRLNMHNKMKSIDLQHGYENICAVVTEEYRKFAMNK</sequence>
<dbReference type="CDD" id="cd02513">
    <property type="entry name" value="CMP-NeuAc_Synthase"/>
    <property type="match status" value="1"/>
</dbReference>
<dbReference type="Gene3D" id="3.40.50.2000">
    <property type="entry name" value="Glycogen Phosphorylase B"/>
    <property type="match status" value="1"/>
</dbReference>
<name>A0A1H7GBV2_9EURY</name>
<evidence type="ECO:0000313" key="1">
    <source>
        <dbReference type="EMBL" id="SEK34927.1"/>
    </source>
</evidence>
<dbReference type="InterPro" id="IPR003329">
    <property type="entry name" value="Cytidylyl_trans"/>
</dbReference>
<dbReference type="GO" id="GO:0008781">
    <property type="term" value="F:N-acylneuraminate cytidylyltransferase activity"/>
    <property type="evidence" value="ECO:0007669"/>
    <property type="project" value="TreeGrafter"/>
</dbReference>
<dbReference type="AlphaFoldDB" id="A0A1H7GBV2"/>
<dbReference type="PANTHER" id="PTHR21485">
    <property type="entry name" value="HAD SUPERFAMILY MEMBERS CMAS AND KDSC"/>
    <property type="match status" value="1"/>
</dbReference>
<protein>
    <submittedName>
        <fullName evidence="1">CMP-N-acetylneuraminic acid synthetase</fullName>
    </submittedName>
</protein>
<dbReference type="PANTHER" id="PTHR21485:SF3">
    <property type="entry name" value="N-ACYLNEURAMINATE CYTIDYLYLTRANSFERASE"/>
    <property type="match status" value="1"/>
</dbReference>
<dbReference type="Pfam" id="PF02348">
    <property type="entry name" value="CTP_transf_3"/>
    <property type="match status" value="1"/>
</dbReference>
<dbReference type="Proteomes" id="UP000199506">
    <property type="component" value="Unassembled WGS sequence"/>
</dbReference>
<organism evidence="1 2">
    <name type="scientific">Methanobrevibacter gottschalkii</name>
    <dbReference type="NCBI Taxonomy" id="190974"/>
    <lineage>
        <taxon>Archaea</taxon>
        <taxon>Methanobacteriati</taxon>
        <taxon>Methanobacteriota</taxon>
        <taxon>Methanomada group</taxon>
        <taxon>Methanobacteria</taxon>
        <taxon>Methanobacteriales</taxon>
        <taxon>Methanobacteriaceae</taxon>
        <taxon>Methanobrevibacter</taxon>
    </lineage>
</organism>
<dbReference type="Gene3D" id="3.40.50.11190">
    <property type="match status" value="1"/>
</dbReference>
<evidence type="ECO:0000313" key="2">
    <source>
        <dbReference type="Proteomes" id="UP000199506"/>
    </source>
</evidence>
<reference evidence="1 2" key="1">
    <citation type="submission" date="2016-10" db="EMBL/GenBank/DDBJ databases">
        <authorList>
            <person name="de Groot N.N."/>
        </authorList>
    </citation>
    <scope>NUCLEOTIDE SEQUENCE [LARGE SCALE GENOMIC DNA]</scope>
    <source>
        <strain evidence="1 2">DSM 11978</strain>
    </source>
</reference>
<accession>A0A1H7GBV2</accession>
<dbReference type="EMBL" id="FOAK01000001">
    <property type="protein sequence ID" value="SEK34927.1"/>
    <property type="molecule type" value="Genomic_DNA"/>
</dbReference>
<dbReference type="SUPFAM" id="SSF53448">
    <property type="entry name" value="Nucleotide-diphospho-sugar transferases"/>
    <property type="match status" value="1"/>
</dbReference>
<dbReference type="Gene3D" id="3.90.550.10">
    <property type="entry name" value="Spore Coat Polysaccharide Biosynthesis Protein SpsA, Chain A"/>
    <property type="match status" value="1"/>
</dbReference>
<dbReference type="SUPFAM" id="SSF53756">
    <property type="entry name" value="UDP-Glycosyltransferase/glycogen phosphorylase"/>
    <property type="match status" value="1"/>
</dbReference>
<proteinExistence type="predicted"/>